<feature type="compositionally biased region" description="Polar residues" evidence="1">
    <location>
        <begin position="82"/>
        <end position="92"/>
    </location>
</feature>
<protein>
    <submittedName>
        <fullName evidence="3">Uncharacterized protein</fullName>
    </submittedName>
</protein>
<dbReference type="AlphaFoldDB" id="G4ZSC1"/>
<keyword evidence="2" id="KW-1133">Transmembrane helix</keyword>
<evidence type="ECO:0000256" key="2">
    <source>
        <dbReference type="SAM" id="Phobius"/>
    </source>
</evidence>
<keyword evidence="4" id="KW-1185">Reference proteome</keyword>
<feature type="transmembrane region" description="Helical" evidence="2">
    <location>
        <begin position="6"/>
        <end position="24"/>
    </location>
</feature>
<dbReference type="Proteomes" id="UP000002640">
    <property type="component" value="Unassembled WGS sequence"/>
</dbReference>
<dbReference type="InParanoid" id="G4ZSC1"/>
<sequence>MLQLEVIITCAVVMLLLILALKYYPVIFPKPPNEPTAQMAVSEIATLTSIGVTSSSTPYHLTRPTPASKLPPLSPIREESRQSIGDTNASLPQSPMVLTSLVSPFDSVCSPTPTMLTPLPPIAVV</sequence>
<keyword evidence="2" id="KW-0472">Membrane</keyword>
<dbReference type="GeneID" id="20646884"/>
<proteinExistence type="predicted"/>
<dbReference type="EMBL" id="JH159156">
    <property type="protein sequence ID" value="EGZ13017.1"/>
    <property type="molecule type" value="Genomic_DNA"/>
</dbReference>
<keyword evidence="2" id="KW-0812">Transmembrane</keyword>
<feature type="region of interest" description="Disordered" evidence="1">
    <location>
        <begin position="54"/>
        <end position="92"/>
    </location>
</feature>
<dbReference type="RefSeq" id="XP_009530446.1">
    <property type="nucleotide sequence ID" value="XM_009532151.1"/>
</dbReference>
<evidence type="ECO:0000313" key="3">
    <source>
        <dbReference type="EMBL" id="EGZ13017.1"/>
    </source>
</evidence>
<reference evidence="3 4" key="1">
    <citation type="journal article" date="2006" name="Science">
        <title>Phytophthora genome sequences uncover evolutionary origins and mechanisms of pathogenesis.</title>
        <authorList>
            <person name="Tyler B.M."/>
            <person name="Tripathy S."/>
            <person name="Zhang X."/>
            <person name="Dehal P."/>
            <person name="Jiang R.H."/>
            <person name="Aerts A."/>
            <person name="Arredondo F.D."/>
            <person name="Baxter L."/>
            <person name="Bensasson D."/>
            <person name="Beynon J.L."/>
            <person name="Chapman J."/>
            <person name="Damasceno C.M."/>
            <person name="Dorrance A.E."/>
            <person name="Dou D."/>
            <person name="Dickerman A.W."/>
            <person name="Dubchak I.L."/>
            <person name="Garbelotto M."/>
            <person name="Gijzen M."/>
            <person name="Gordon S.G."/>
            <person name="Govers F."/>
            <person name="Grunwald N.J."/>
            <person name="Huang W."/>
            <person name="Ivors K.L."/>
            <person name="Jones R.W."/>
            <person name="Kamoun S."/>
            <person name="Krampis K."/>
            <person name="Lamour K.H."/>
            <person name="Lee M.K."/>
            <person name="McDonald W.H."/>
            <person name="Medina M."/>
            <person name="Meijer H.J."/>
            <person name="Nordberg E.K."/>
            <person name="Maclean D.J."/>
            <person name="Ospina-Giraldo M.D."/>
            <person name="Morris P.F."/>
            <person name="Phuntumart V."/>
            <person name="Putnam N.H."/>
            <person name="Rash S."/>
            <person name="Rose J.K."/>
            <person name="Sakihama Y."/>
            <person name="Salamov A.A."/>
            <person name="Savidor A."/>
            <person name="Scheuring C.F."/>
            <person name="Smith B.M."/>
            <person name="Sobral B.W."/>
            <person name="Terry A."/>
            <person name="Torto-Alalibo T.A."/>
            <person name="Win J."/>
            <person name="Xu Z."/>
            <person name="Zhang H."/>
            <person name="Grigoriev I.V."/>
            <person name="Rokhsar D.S."/>
            <person name="Boore J.L."/>
        </authorList>
    </citation>
    <scope>NUCLEOTIDE SEQUENCE [LARGE SCALE GENOMIC DNA]</scope>
    <source>
        <strain evidence="3 4">P6497</strain>
    </source>
</reference>
<accession>G4ZSC1</accession>
<organism evidence="3 4">
    <name type="scientific">Phytophthora sojae (strain P6497)</name>
    <name type="common">Soybean stem and root rot agent</name>
    <name type="synonym">Phytophthora megasperma f. sp. glycines</name>
    <dbReference type="NCBI Taxonomy" id="1094619"/>
    <lineage>
        <taxon>Eukaryota</taxon>
        <taxon>Sar</taxon>
        <taxon>Stramenopiles</taxon>
        <taxon>Oomycota</taxon>
        <taxon>Peronosporomycetes</taxon>
        <taxon>Peronosporales</taxon>
        <taxon>Peronosporaceae</taxon>
        <taxon>Phytophthora</taxon>
    </lineage>
</organism>
<name>G4ZSC1_PHYSP</name>
<evidence type="ECO:0000313" key="4">
    <source>
        <dbReference type="Proteomes" id="UP000002640"/>
    </source>
</evidence>
<evidence type="ECO:0000256" key="1">
    <source>
        <dbReference type="SAM" id="MobiDB-lite"/>
    </source>
</evidence>
<gene>
    <name evidence="3" type="ORF">PHYSODRAFT_334845</name>
</gene>
<dbReference type="KEGG" id="psoj:PHYSODRAFT_334845"/>